<name>A0A4Y7KPX5_PAPSO</name>
<dbReference type="Gramene" id="RZC74906">
    <property type="protein sequence ID" value="RZC74906"/>
    <property type="gene ID" value="C5167_050375"/>
</dbReference>
<evidence type="ECO:0000313" key="2">
    <source>
        <dbReference type="Proteomes" id="UP000316621"/>
    </source>
</evidence>
<protein>
    <submittedName>
        <fullName evidence="1">Uncharacterized protein</fullName>
    </submittedName>
</protein>
<evidence type="ECO:0000313" key="1">
    <source>
        <dbReference type="EMBL" id="RZC74906.1"/>
    </source>
</evidence>
<accession>A0A4Y7KPX5</accession>
<reference evidence="1 2" key="1">
    <citation type="journal article" date="2018" name="Science">
        <title>The opium poppy genome and morphinan production.</title>
        <authorList>
            <person name="Guo L."/>
            <person name="Winzer T."/>
            <person name="Yang X."/>
            <person name="Li Y."/>
            <person name="Ning Z."/>
            <person name="He Z."/>
            <person name="Teodor R."/>
            <person name="Lu Y."/>
            <person name="Bowser T.A."/>
            <person name="Graham I.A."/>
            <person name="Ye K."/>
        </authorList>
    </citation>
    <scope>NUCLEOTIDE SEQUENCE [LARGE SCALE GENOMIC DNA]</scope>
    <source>
        <strain evidence="2">cv. HN1</strain>
        <tissue evidence="1">Leaves</tissue>
    </source>
</reference>
<sequence>MIHVKESLSTIALLCQRFGIPTNSIPIPEASSDQESNAIDGELVHKSEKKLESVLGVIESKEIEEELLIEKVEIDSFSRDSSITSKATSDEFVDELFVPSFLFAEDKDDSQIT</sequence>
<dbReference type="AlphaFoldDB" id="A0A4Y7KPX5"/>
<organism evidence="1 2">
    <name type="scientific">Papaver somniferum</name>
    <name type="common">Opium poppy</name>
    <dbReference type="NCBI Taxonomy" id="3469"/>
    <lineage>
        <taxon>Eukaryota</taxon>
        <taxon>Viridiplantae</taxon>
        <taxon>Streptophyta</taxon>
        <taxon>Embryophyta</taxon>
        <taxon>Tracheophyta</taxon>
        <taxon>Spermatophyta</taxon>
        <taxon>Magnoliopsida</taxon>
        <taxon>Ranunculales</taxon>
        <taxon>Papaveraceae</taxon>
        <taxon>Papaveroideae</taxon>
        <taxon>Papaver</taxon>
    </lineage>
</organism>
<dbReference type="Proteomes" id="UP000316621">
    <property type="component" value="Chromosome 8"/>
</dbReference>
<proteinExistence type="predicted"/>
<keyword evidence="2" id="KW-1185">Reference proteome</keyword>
<gene>
    <name evidence="1" type="ORF">C5167_050375</name>
</gene>
<dbReference type="EMBL" id="CM010722">
    <property type="protein sequence ID" value="RZC74906.1"/>
    <property type="molecule type" value="Genomic_DNA"/>
</dbReference>